<dbReference type="GO" id="GO:0042274">
    <property type="term" value="P:ribosomal small subunit biogenesis"/>
    <property type="evidence" value="ECO:0007669"/>
    <property type="project" value="TreeGrafter"/>
</dbReference>
<sequence>MKPKKFSKLEKQTKPKSINTPKTRKQIRKELRKEKKARKHDYYTNRNQNGKYVLLRNKPSESSPPLEKKLSKDPKEVTMMHDLKFLACEFQAITSDEIRLRQLNKEKREQEKLRKQMEEQRKEQLLKANNVEDRNIKRLEKQLHLNKRKSKTTPKSFLDDGLDYLLEVCDSSNMQAAVAAEQQFTEVNDDFDEDFQLMANKTKSQMTRDTSESEEDDATMSDGGDNSEEEDQAMSDDVDDEEEDVEAMSDGSDDKEEEFDLESGDPKSMDMEESEQQEEGKSDTWEDIYGRLRGKDGEIVTNNEAKYIPPAIRAKMEGGSSDKKRAETLRKLQRQIKGLLNRLAESNMHSIASQIEDLYMNNSRNDMNDTLTTLLFDSLVTPVLTPERLMLEHMLLVTILHANVGTEVGAHFLQMSVKRFHNLFDEERPVENKMLDNGASIIAHLYDYKVIHAQLIYEMLNKLSGRFTETDIECILLILKSVGFSLRKDDPLELKKLILSLQERANNVQSKVRDNARVKFMLDILLAIKNNNMSKIPNYDTSYADHLKKLLKSFVRKGSYVTTLNISLEDLLKADQYGKWWVVGSAWSGKTEDKKEAVVKQKGYSRQLLDLARKQRMNTDARRNIFCIIMSAEDYLEAFEQLLHLGLKNQQEREIIHVILHCCLQEKAFNPYYALLAQKFCEYERKFQMTIKYSIWDKLKALTECSASQLSNLAKLLTHLFLERGLAISTLKVVQFSELDKITLRFIRQILIGVLLCEEEDTCKDVFRNVAQSEKLKLFRESLKLFIQHFLVRNLKSDSIPEKQKSLLRDRAGIVNGILSSSADKKLIF</sequence>
<dbReference type="PANTHER" id="PTHR18034">
    <property type="entry name" value="CELL CYCLE CONTROL PROTEIN CWF22-RELATED"/>
    <property type="match status" value="1"/>
</dbReference>
<feature type="compositionally biased region" description="Acidic residues" evidence="5">
    <location>
        <begin position="212"/>
        <end position="263"/>
    </location>
</feature>
<dbReference type="Pfam" id="PF02854">
    <property type="entry name" value="MIF4G"/>
    <property type="match status" value="1"/>
</dbReference>
<feature type="region of interest" description="Disordered" evidence="5">
    <location>
        <begin position="201"/>
        <end position="286"/>
    </location>
</feature>
<dbReference type="SMART" id="SM00544">
    <property type="entry name" value="MA3"/>
    <property type="match status" value="1"/>
</dbReference>
<dbReference type="AlphaFoldDB" id="A0A5N4A7H0"/>
<keyword evidence="4" id="KW-0175">Coiled coil</keyword>
<feature type="coiled-coil region" evidence="4">
    <location>
        <begin position="93"/>
        <end position="142"/>
    </location>
</feature>
<evidence type="ECO:0000256" key="3">
    <source>
        <dbReference type="ARBA" id="ARBA00023242"/>
    </source>
</evidence>
<dbReference type="SUPFAM" id="SSF48371">
    <property type="entry name" value="ARM repeat"/>
    <property type="match status" value="1"/>
</dbReference>
<dbReference type="InterPro" id="IPR016024">
    <property type="entry name" value="ARM-type_fold"/>
</dbReference>
<evidence type="ECO:0000259" key="6">
    <source>
        <dbReference type="PROSITE" id="PS51366"/>
    </source>
</evidence>
<dbReference type="FunFam" id="1.25.40.180:FF:000032">
    <property type="entry name" value="Nucleolar MIF4G domain-containing protein 1"/>
    <property type="match status" value="1"/>
</dbReference>
<evidence type="ECO:0000256" key="2">
    <source>
        <dbReference type="ARBA" id="ARBA00006856"/>
    </source>
</evidence>
<dbReference type="EMBL" id="VVIM01000009">
    <property type="protein sequence ID" value="KAB0793245.1"/>
    <property type="molecule type" value="Genomic_DNA"/>
</dbReference>
<feature type="domain" description="MI" evidence="6">
    <location>
        <begin position="620"/>
        <end position="736"/>
    </location>
</feature>
<dbReference type="FunCoup" id="A0A5N4A7H0">
    <property type="interactions" value="1147"/>
</dbReference>
<dbReference type="PANTHER" id="PTHR18034:SF4">
    <property type="entry name" value="NUCLEOLAR MIF4G DOMAIN-CONTAINING PROTEIN 1"/>
    <property type="match status" value="1"/>
</dbReference>
<organism evidence="7 8">
    <name type="scientific">Photinus pyralis</name>
    <name type="common">Common eastern firefly</name>
    <name type="synonym">Lampyris pyralis</name>
    <dbReference type="NCBI Taxonomy" id="7054"/>
    <lineage>
        <taxon>Eukaryota</taxon>
        <taxon>Metazoa</taxon>
        <taxon>Ecdysozoa</taxon>
        <taxon>Arthropoda</taxon>
        <taxon>Hexapoda</taxon>
        <taxon>Insecta</taxon>
        <taxon>Pterygota</taxon>
        <taxon>Neoptera</taxon>
        <taxon>Endopterygota</taxon>
        <taxon>Coleoptera</taxon>
        <taxon>Polyphaga</taxon>
        <taxon>Elateriformia</taxon>
        <taxon>Elateroidea</taxon>
        <taxon>Lampyridae</taxon>
        <taxon>Lampyrinae</taxon>
        <taxon>Photinus</taxon>
    </lineage>
</organism>
<dbReference type="InterPro" id="IPR050781">
    <property type="entry name" value="CWC22_splicing_factor"/>
</dbReference>
<reference evidence="7 8" key="1">
    <citation type="journal article" date="2018" name="Elife">
        <title>Firefly genomes illuminate parallel origins of bioluminescence in beetles.</title>
        <authorList>
            <person name="Fallon T.R."/>
            <person name="Lower S.E."/>
            <person name="Chang C.H."/>
            <person name="Bessho-Uehara M."/>
            <person name="Martin G.J."/>
            <person name="Bewick A.J."/>
            <person name="Behringer M."/>
            <person name="Debat H.J."/>
            <person name="Wong I."/>
            <person name="Day J.C."/>
            <person name="Suvorov A."/>
            <person name="Silva C.J."/>
            <person name="Stanger-Hall K.F."/>
            <person name="Hall D.W."/>
            <person name="Schmitz R.J."/>
            <person name="Nelson D.R."/>
            <person name="Lewis S.M."/>
            <person name="Shigenobu S."/>
            <person name="Bybee S.M."/>
            <person name="Larracuente A.M."/>
            <person name="Oba Y."/>
            <person name="Weng J.K."/>
        </authorList>
    </citation>
    <scope>NUCLEOTIDE SEQUENCE [LARGE SCALE GENOMIC DNA]</scope>
    <source>
        <strain evidence="7">1611_PpyrPB1</strain>
        <tissue evidence="7">Whole body</tissue>
    </source>
</reference>
<accession>A0A5N4A7H0</accession>
<evidence type="ECO:0000256" key="4">
    <source>
        <dbReference type="SAM" id="Coils"/>
    </source>
</evidence>
<comment type="caution">
    <text evidence="7">The sequence shown here is derived from an EMBL/GenBank/DDBJ whole genome shotgun (WGS) entry which is preliminary data.</text>
</comment>
<name>A0A5N4A7H0_PHOPY</name>
<dbReference type="InterPro" id="IPR003890">
    <property type="entry name" value="MIF4G-like_typ-3"/>
</dbReference>
<dbReference type="Proteomes" id="UP000327044">
    <property type="component" value="Unassembled WGS sequence"/>
</dbReference>
<dbReference type="InParanoid" id="A0A5N4A7H0"/>
<proteinExistence type="inferred from homology"/>
<keyword evidence="3" id="KW-0539">Nucleus</keyword>
<evidence type="ECO:0000313" key="7">
    <source>
        <dbReference type="EMBL" id="KAB0793245.1"/>
    </source>
</evidence>
<protein>
    <recommendedName>
        <fullName evidence="6">MI domain-containing protein</fullName>
    </recommendedName>
</protein>
<gene>
    <name evidence="7" type="ORF">PPYR_12865</name>
</gene>
<dbReference type="Pfam" id="PF02847">
    <property type="entry name" value="MA3"/>
    <property type="match status" value="1"/>
</dbReference>
<dbReference type="Gene3D" id="1.25.40.180">
    <property type="match status" value="1"/>
</dbReference>
<dbReference type="SMART" id="SM00543">
    <property type="entry name" value="MIF4G"/>
    <property type="match status" value="1"/>
</dbReference>
<dbReference type="GO" id="GO:0003723">
    <property type="term" value="F:RNA binding"/>
    <property type="evidence" value="ECO:0007669"/>
    <property type="project" value="InterPro"/>
</dbReference>
<dbReference type="InterPro" id="IPR003891">
    <property type="entry name" value="Initiation_fac_eIF4g_MI"/>
</dbReference>
<evidence type="ECO:0000313" key="8">
    <source>
        <dbReference type="Proteomes" id="UP000327044"/>
    </source>
</evidence>
<comment type="subcellular location">
    <subcellularLocation>
        <location evidence="1">Nucleus</location>
        <location evidence="1">Nucleolus</location>
    </subcellularLocation>
</comment>
<dbReference type="GO" id="GO:0005730">
    <property type="term" value="C:nucleolus"/>
    <property type="evidence" value="ECO:0007669"/>
    <property type="project" value="UniProtKB-SubCell"/>
</dbReference>
<comment type="similarity">
    <text evidence="2">Belongs to the CWC22 family.</text>
</comment>
<feature type="region of interest" description="Disordered" evidence="5">
    <location>
        <begin position="1"/>
        <end position="74"/>
    </location>
</feature>
<evidence type="ECO:0000256" key="1">
    <source>
        <dbReference type="ARBA" id="ARBA00004604"/>
    </source>
</evidence>
<keyword evidence="8" id="KW-1185">Reference proteome</keyword>
<evidence type="ECO:0000256" key="5">
    <source>
        <dbReference type="SAM" id="MobiDB-lite"/>
    </source>
</evidence>
<dbReference type="PROSITE" id="PS51366">
    <property type="entry name" value="MI"/>
    <property type="match status" value="1"/>
</dbReference>